<accession>A0A0L9U9H8</accession>
<evidence type="ECO:0000313" key="3">
    <source>
        <dbReference type="EMBL" id="KOM39232.1"/>
    </source>
</evidence>
<evidence type="ECO:0000313" key="4">
    <source>
        <dbReference type="Proteomes" id="UP000053144"/>
    </source>
</evidence>
<reference evidence="4" key="1">
    <citation type="journal article" date="2015" name="Proc. Natl. Acad. Sci. U.S.A.">
        <title>Genome sequencing of adzuki bean (Vigna angularis) provides insight into high starch and low fat accumulation and domestication.</title>
        <authorList>
            <person name="Yang K."/>
            <person name="Tian Z."/>
            <person name="Chen C."/>
            <person name="Luo L."/>
            <person name="Zhao B."/>
            <person name="Wang Z."/>
            <person name="Yu L."/>
            <person name="Li Y."/>
            <person name="Sun Y."/>
            <person name="Li W."/>
            <person name="Chen Y."/>
            <person name="Li Y."/>
            <person name="Zhang Y."/>
            <person name="Ai D."/>
            <person name="Zhao J."/>
            <person name="Shang C."/>
            <person name="Ma Y."/>
            <person name="Wu B."/>
            <person name="Wang M."/>
            <person name="Gao L."/>
            <person name="Sun D."/>
            <person name="Zhang P."/>
            <person name="Guo F."/>
            <person name="Wang W."/>
            <person name="Li Y."/>
            <person name="Wang J."/>
            <person name="Varshney R.K."/>
            <person name="Wang J."/>
            <person name="Ling H.Q."/>
            <person name="Wan P."/>
        </authorList>
    </citation>
    <scope>NUCLEOTIDE SEQUENCE</scope>
    <source>
        <strain evidence="4">cv. Jingnong 6</strain>
    </source>
</reference>
<dbReference type="EMBL" id="JABFOF010000002">
    <property type="protein sequence ID" value="KAG2406369.1"/>
    <property type="molecule type" value="Genomic_DNA"/>
</dbReference>
<evidence type="ECO:0000313" key="5">
    <source>
        <dbReference type="Proteomes" id="UP000743370"/>
    </source>
</evidence>
<protein>
    <submittedName>
        <fullName evidence="3">Uncharacterized protein</fullName>
    </submittedName>
</protein>
<organism evidence="3 4">
    <name type="scientific">Phaseolus angularis</name>
    <name type="common">Azuki bean</name>
    <name type="synonym">Vigna angularis</name>
    <dbReference type="NCBI Taxonomy" id="3914"/>
    <lineage>
        <taxon>Eukaryota</taxon>
        <taxon>Viridiplantae</taxon>
        <taxon>Streptophyta</taxon>
        <taxon>Embryophyta</taxon>
        <taxon>Tracheophyta</taxon>
        <taxon>Spermatophyta</taxon>
        <taxon>Magnoliopsida</taxon>
        <taxon>eudicotyledons</taxon>
        <taxon>Gunneridae</taxon>
        <taxon>Pentapetalae</taxon>
        <taxon>rosids</taxon>
        <taxon>fabids</taxon>
        <taxon>Fabales</taxon>
        <taxon>Fabaceae</taxon>
        <taxon>Papilionoideae</taxon>
        <taxon>50 kb inversion clade</taxon>
        <taxon>NPAAA clade</taxon>
        <taxon>indigoferoid/millettioid clade</taxon>
        <taxon>Phaseoleae</taxon>
        <taxon>Vigna</taxon>
    </lineage>
</organism>
<dbReference type="OrthoDB" id="1880786at2759"/>
<sequence>MSFKLFSLNSLVERKKPEETKDELAIVKAAAWAWYLHGSGSKAKAKNEFDVKRSQTVARPSRYKLEAMGMAKETPSMHTIKPLLDSYEVQRISKQLDGLIKESDHNNIGNNGCSKTGNGDRKDNGNRRMKNKQRVTSLSVKCVPAVNLSMCLPKPNHAL</sequence>
<feature type="region of interest" description="Disordered" evidence="1">
    <location>
        <begin position="103"/>
        <end position="136"/>
    </location>
</feature>
<dbReference type="EMBL" id="CM003373">
    <property type="protein sequence ID" value="KOM39232.1"/>
    <property type="molecule type" value="Genomic_DNA"/>
</dbReference>
<feature type="compositionally biased region" description="Polar residues" evidence="1">
    <location>
        <begin position="106"/>
        <end position="117"/>
    </location>
</feature>
<proteinExistence type="predicted"/>
<dbReference type="KEGG" id="var:108327023"/>
<dbReference type="Gramene" id="KOM39232">
    <property type="protein sequence ID" value="KOM39232"/>
    <property type="gene ID" value="LR48_Vigan03g261400"/>
</dbReference>
<evidence type="ECO:0000256" key="1">
    <source>
        <dbReference type="SAM" id="MobiDB-lite"/>
    </source>
</evidence>
<dbReference type="Proteomes" id="UP000743370">
    <property type="component" value="Unassembled WGS sequence"/>
</dbReference>
<reference evidence="2 5" key="3">
    <citation type="submission" date="2020-05" db="EMBL/GenBank/DDBJ databases">
        <title>Vigna angularis (adzuki bean) Var. LongXiaoDou No. 4 denovo assembly.</title>
        <authorList>
            <person name="Xiang H."/>
        </authorList>
    </citation>
    <scope>NUCLEOTIDE SEQUENCE [LARGE SCALE GENOMIC DNA]</scope>
    <source>
        <tissue evidence="2">Leaf</tissue>
    </source>
</reference>
<gene>
    <name evidence="2" type="ORF">HKW66_Vig0056250</name>
    <name evidence="3" type="ORF">LR48_Vigan03g261400</name>
</gene>
<dbReference type="Proteomes" id="UP000053144">
    <property type="component" value="Chromosome 3"/>
</dbReference>
<dbReference type="OMA" id="YEVQCIS"/>
<name>A0A0L9U9H8_PHAAN</name>
<dbReference type="PANTHER" id="PTHR34665">
    <property type="entry name" value="DUF3741 DOMAIN-CONTAINING PROTEIN"/>
    <property type="match status" value="1"/>
</dbReference>
<reference evidence="3" key="2">
    <citation type="submission" date="2015-02" db="EMBL/GenBank/DDBJ databases">
        <authorList>
            <person name="Chooi Y.-H."/>
        </authorList>
    </citation>
    <scope>NUCLEOTIDE SEQUENCE</scope>
    <source>
        <tissue evidence="3">Seedling</tissue>
    </source>
</reference>
<dbReference type="PANTHER" id="PTHR34665:SF4">
    <property type="entry name" value="DUF3741 DOMAIN-CONTAINING PROTEIN"/>
    <property type="match status" value="1"/>
</dbReference>
<evidence type="ECO:0000313" key="2">
    <source>
        <dbReference type="EMBL" id="KAG2406369.1"/>
    </source>
</evidence>
<dbReference type="AlphaFoldDB" id="A0A0L9U9H8"/>